<keyword evidence="8" id="KW-1133">Transmembrane helix</keyword>
<dbReference type="GO" id="GO:0016020">
    <property type="term" value="C:membrane"/>
    <property type="evidence" value="ECO:0007669"/>
    <property type="project" value="UniProtKB-SubCell"/>
</dbReference>
<evidence type="ECO:0000256" key="6">
    <source>
        <dbReference type="ARBA" id="ARBA00022692"/>
    </source>
</evidence>
<dbReference type="GO" id="GO:0005794">
    <property type="term" value="C:Golgi apparatus"/>
    <property type="evidence" value="ECO:0007669"/>
    <property type="project" value="TreeGrafter"/>
</dbReference>
<keyword evidence="4 11" id="KW-0328">Glycosyltransferase</keyword>
<dbReference type="InterPro" id="IPR027791">
    <property type="entry name" value="Galactosyl_T_C"/>
</dbReference>
<keyword evidence="5 11" id="KW-0808">Transferase</keyword>
<name>A0A0B7B0I7_9EUPU</name>
<dbReference type="InterPro" id="IPR027995">
    <property type="entry name" value="Galactosyl_T_N"/>
</dbReference>
<protein>
    <recommendedName>
        <fullName evidence="11">Beta-1,4-galactosyltransferase</fullName>
        <ecNumber evidence="11">2.4.1.-</ecNumber>
    </recommendedName>
</protein>
<comment type="subcellular location">
    <subcellularLocation>
        <location evidence="1">Membrane</location>
        <topology evidence="1">Single-pass type II membrane protein</topology>
    </subcellularLocation>
</comment>
<evidence type="ECO:0000256" key="3">
    <source>
        <dbReference type="ARBA" id="ARBA00005735"/>
    </source>
</evidence>
<gene>
    <name evidence="14" type="primary">ORF150424</name>
    <name evidence="15" type="synonym">ORF150429</name>
</gene>
<organism evidence="14">
    <name type="scientific">Arion vulgaris</name>
    <dbReference type="NCBI Taxonomy" id="1028688"/>
    <lineage>
        <taxon>Eukaryota</taxon>
        <taxon>Metazoa</taxon>
        <taxon>Spiralia</taxon>
        <taxon>Lophotrochozoa</taxon>
        <taxon>Mollusca</taxon>
        <taxon>Gastropoda</taxon>
        <taxon>Heterobranchia</taxon>
        <taxon>Euthyneura</taxon>
        <taxon>Panpulmonata</taxon>
        <taxon>Eupulmonata</taxon>
        <taxon>Stylommatophora</taxon>
        <taxon>Helicina</taxon>
        <taxon>Arionoidea</taxon>
        <taxon>Arionidae</taxon>
        <taxon>Arion</taxon>
    </lineage>
</organism>
<dbReference type="PANTHER" id="PTHR19300">
    <property type="entry name" value="BETA-1,4-GALACTOSYLTRANSFERASE"/>
    <property type="match status" value="1"/>
</dbReference>
<evidence type="ECO:0000256" key="10">
    <source>
        <dbReference type="ARBA" id="ARBA00023180"/>
    </source>
</evidence>
<evidence type="ECO:0000256" key="4">
    <source>
        <dbReference type="ARBA" id="ARBA00022676"/>
    </source>
</evidence>
<dbReference type="UniPathway" id="UPA00378"/>
<keyword evidence="6" id="KW-0812">Transmembrane</keyword>
<reference evidence="14" key="1">
    <citation type="submission" date="2014-12" db="EMBL/GenBank/DDBJ databases">
        <title>Insight into the proteome of Arion vulgaris.</title>
        <authorList>
            <person name="Aradska J."/>
            <person name="Bulat T."/>
            <person name="Smidak R."/>
            <person name="Sarate P."/>
            <person name="Gangsoo J."/>
            <person name="Sialana F."/>
            <person name="Bilban M."/>
            <person name="Lubec G."/>
        </authorList>
    </citation>
    <scope>NUCLEOTIDE SEQUENCE</scope>
    <source>
        <tissue evidence="14">Skin</tissue>
    </source>
</reference>
<dbReference type="GO" id="GO:0005975">
    <property type="term" value="P:carbohydrate metabolic process"/>
    <property type="evidence" value="ECO:0007669"/>
    <property type="project" value="InterPro"/>
</dbReference>
<dbReference type="InterPro" id="IPR003859">
    <property type="entry name" value="Galactosyl_T"/>
</dbReference>
<evidence type="ECO:0000256" key="11">
    <source>
        <dbReference type="RuleBase" id="RU368121"/>
    </source>
</evidence>
<accession>A0A0B7B0I7</accession>
<dbReference type="GO" id="GO:0008378">
    <property type="term" value="F:galactosyltransferase activity"/>
    <property type="evidence" value="ECO:0007669"/>
    <property type="project" value="TreeGrafter"/>
</dbReference>
<dbReference type="EMBL" id="HACG01038956">
    <property type="protein sequence ID" value="CEK85821.1"/>
    <property type="molecule type" value="Transcribed_RNA"/>
</dbReference>
<comment type="similarity">
    <text evidence="3 11">Belongs to the glycosyltransferase 7 family.</text>
</comment>
<evidence type="ECO:0000259" key="12">
    <source>
        <dbReference type="Pfam" id="PF02709"/>
    </source>
</evidence>
<comment type="function">
    <text evidence="11">Catalyses the transfer of galactose onto proteins or lipids.</text>
</comment>
<dbReference type="PRINTS" id="PR02050">
    <property type="entry name" value="B14GALTRFASE"/>
</dbReference>
<dbReference type="AlphaFoldDB" id="A0A0B7B0I7"/>
<sequence>MVLSQLLLRKRVGQAFVLLGLTTTIMCLWIAQHEWEYHSSDTHSLRRHLNGDKVREYVFVNALLDEIHGDADIKQDSNDYNDMLQQKISDKSSEPSFQEPCPLYPSDVLVGRLAGIKECVAPEELALMYPDVEVGGRVRPKNCTAAEKVAIIIPFRKRFTHLYILMNNLIPLLQRQLIDARFFIIEQAMPTTFNRASLFNIGFLEALKFDNYDCFIFHDVDLIPLNDKNLYRCDDHPIHFAVAMDKYNYQLPYKTYFGGVVGFTKEQYLKINGNSNLYFGWGGEDDDLYERIINKKYEIARPYNDVGKYDMIRHIQDSGNEDNCDRRRLLKSATERQDIEGLNTVKYQKMYINVKSHMTWINVFLDMNEILATAPDSLRQEMEMKHSDARSNLCNFSRGASIHE</sequence>
<evidence type="ECO:0000313" key="14">
    <source>
        <dbReference type="EMBL" id="CEK85821.1"/>
    </source>
</evidence>
<evidence type="ECO:0000256" key="1">
    <source>
        <dbReference type="ARBA" id="ARBA00004606"/>
    </source>
</evidence>
<dbReference type="InterPro" id="IPR029044">
    <property type="entry name" value="Nucleotide-diphossugar_trans"/>
</dbReference>
<keyword evidence="10 11" id="KW-0325">Glycoprotein</keyword>
<comment type="pathway">
    <text evidence="2 11">Protein modification; protein glycosylation.</text>
</comment>
<keyword evidence="7 11" id="KW-0735">Signal-anchor</keyword>
<keyword evidence="9" id="KW-0472">Membrane</keyword>
<evidence type="ECO:0000256" key="2">
    <source>
        <dbReference type="ARBA" id="ARBA00004922"/>
    </source>
</evidence>
<dbReference type="Pfam" id="PF02709">
    <property type="entry name" value="Glyco_transf_7C"/>
    <property type="match status" value="1"/>
</dbReference>
<dbReference type="CDD" id="cd00899">
    <property type="entry name" value="b4GalT"/>
    <property type="match status" value="1"/>
</dbReference>
<dbReference type="EC" id="2.4.1.-" evidence="11"/>
<evidence type="ECO:0000256" key="9">
    <source>
        <dbReference type="ARBA" id="ARBA00023136"/>
    </source>
</evidence>
<dbReference type="PANTHER" id="PTHR19300:SF57">
    <property type="entry name" value="BETA-1,4-N-ACETYLGALACTOSAMINYLTRANSFERASE"/>
    <property type="match status" value="1"/>
</dbReference>
<dbReference type="Pfam" id="PF13733">
    <property type="entry name" value="Glyco_transf_7N"/>
    <property type="match status" value="1"/>
</dbReference>
<evidence type="ECO:0000313" key="15">
    <source>
        <dbReference type="EMBL" id="CEK85822.1"/>
    </source>
</evidence>
<dbReference type="SUPFAM" id="SSF53448">
    <property type="entry name" value="Nucleotide-diphospho-sugar transferases"/>
    <property type="match status" value="1"/>
</dbReference>
<evidence type="ECO:0000256" key="7">
    <source>
        <dbReference type="ARBA" id="ARBA00022968"/>
    </source>
</evidence>
<feature type="domain" description="Galactosyltransferase N-terminal" evidence="13">
    <location>
        <begin position="119"/>
        <end position="234"/>
    </location>
</feature>
<feature type="domain" description="Galactosyltransferase C-terminal" evidence="12">
    <location>
        <begin position="239"/>
        <end position="314"/>
    </location>
</feature>
<proteinExistence type="inferred from homology"/>
<evidence type="ECO:0000256" key="5">
    <source>
        <dbReference type="ARBA" id="ARBA00022679"/>
    </source>
</evidence>
<dbReference type="EMBL" id="HACG01038957">
    <property type="protein sequence ID" value="CEK85822.1"/>
    <property type="molecule type" value="Transcribed_RNA"/>
</dbReference>
<evidence type="ECO:0000256" key="8">
    <source>
        <dbReference type="ARBA" id="ARBA00022989"/>
    </source>
</evidence>
<dbReference type="Gene3D" id="3.90.550.10">
    <property type="entry name" value="Spore Coat Polysaccharide Biosynthesis Protein SpsA, Chain A"/>
    <property type="match status" value="1"/>
</dbReference>
<evidence type="ECO:0000259" key="13">
    <source>
        <dbReference type="Pfam" id="PF13733"/>
    </source>
</evidence>